<feature type="compositionally biased region" description="Basic residues" evidence="1">
    <location>
        <begin position="159"/>
        <end position="177"/>
    </location>
</feature>
<feature type="compositionally biased region" description="Basic residues" evidence="1">
    <location>
        <begin position="215"/>
        <end position="226"/>
    </location>
</feature>
<feature type="compositionally biased region" description="Basic and acidic residues" evidence="1">
    <location>
        <begin position="95"/>
        <end position="109"/>
    </location>
</feature>
<evidence type="ECO:0000256" key="1">
    <source>
        <dbReference type="SAM" id="MobiDB-lite"/>
    </source>
</evidence>
<feature type="region of interest" description="Disordered" evidence="1">
    <location>
        <begin position="215"/>
        <end position="235"/>
    </location>
</feature>
<feature type="region of interest" description="Disordered" evidence="1">
    <location>
        <begin position="1"/>
        <end position="177"/>
    </location>
</feature>
<dbReference type="AlphaFoldDB" id="C1N419"/>
<feature type="compositionally biased region" description="Basic residues" evidence="1">
    <location>
        <begin position="289"/>
        <end position="315"/>
    </location>
</feature>
<dbReference type="KEGG" id="mpp:MICPUCDRAFT_68795"/>
<dbReference type="GeneID" id="9688157"/>
<keyword evidence="3" id="KW-1185">Reference proteome</keyword>
<feature type="compositionally biased region" description="Basic and acidic residues" evidence="1">
    <location>
        <begin position="316"/>
        <end position="325"/>
    </location>
</feature>
<proteinExistence type="predicted"/>
<sequence length="422" mass="49241">MTFPPPARNPRRRRRRHRVQRSVLRGRGLGPAPELPERRGGGDGGGPGERGARRPEELFREPARADAAQRAVRRPHASARAFRRDQLRAAHRVRGGREPVGGRDLFLEKRHGHARYARRRSRGEEGGGRRKTESRVSRVRPRDARRGRRRESGRGDPRSRRRWKRRPRRRRHRARVRVAVRAVRRQGQSDIRSRRRARVWIRVFRLQVSERLPRPRARRRASRPSRIRRDQRERRPSFGAILREEIRHGEQRSFGREPLRAEIAAGVEAAHVRRAAGDARDPAPARGGVLRRRRVGARARRRVQGRGHRDRRRRRREGDTGGERTRRGRVRRRGDVVRRVREGRRGGRQGAADGVQLAARRQGRVIDYDTVWVCLVVGLLWIHTVSKRRVVPERTVCSRRSLTARRRPTRPGTRPSRAPLRG</sequence>
<evidence type="ECO:0000313" key="3">
    <source>
        <dbReference type="Proteomes" id="UP000001876"/>
    </source>
</evidence>
<feature type="compositionally biased region" description="Basic and acidic residues" evidence="1">
    <location>
        <begin position="122"/>
        <end position="158"/>
    </location>
</feature>
<dbReference type="RefSeq" id="XP_003062468.1">
    <property type="nucleotide sequence ID" value="XM_003062422.1"/>
</dbReference>
<feature type="compositionally biased region" description="Basic residues" evidence="1">
    <location>
        <begin position="110"/>
        <end position="121"/>
    </location>
</feature>
<feature type="compositionally biased region" description="Basic and acidic residues" evidence="1">
    <location>
        <begin position="50"/>
        <end position="64"/>
    </location>
</feature>
<dbReference type="EMBL" id="GG663746">
    <property type="protein sequence ID" value="EEH53287.1"/>
    <property type="molecule type" value="Genomic_DNA"/>
</dbReference>
<evidence type="ECO:0000313" key="2">
    <source>
        <dbReference type="EMBL" id="EEH53287.1"/>
    </source>
</evidence>
<gene>
    <name evidence="2" type="ORF">MICPUCDRAFT_68795</name>
</gene>
<feature type="compositionally biased region" description="Low complexity" evidence="1">
    <location>
        <begin position="410"/>
        <end position="422"/>
    </location>
</feature>
<feature type="region of interest" description="Disordered" evidence="1">
    <location>
        <begin position="401"/>
        <end position="422"/>
    </location>
</feature>
<organism evidence="3">
    <name type="scientific">Micromonas pusilla (strain CCMP1545)</name>
    <name type="common">Picoplanktonic green alga</name>
    <dbReference type="NCBI Taxonomy" id="564608"/>
    <lineage>
        <taxon>Eukaryota</taxon>
        <taxon>Viridiplantae</taxon>
        <taxon>Chlorophyta</taxon>
        <taxon>Mamiellophyceae</taxon>
        <taxon>Mamiellales</taxon>
        <taxon>Mamiellaceae</taxon>
        <taxon>Micromonas</taxon>
    </lineage>
</organism>
<feature type="region of interest" description="Disordered" evidence="1">
    <location>
        <begin position="274"/>
        <end position="333"/>
    </location>
</feature>
<dbReference type="Proteomes" id="UP000001876">
    <property type="component" value="Unassembled WGS sequence"/>
</dbReference>
<feature type="compositionally biased region" description="Basic residues" evidence="1">
    <location>
        <begin position="9"/>
        <end position="20"/>
    </location>
</feature>
<dbReference type="OMA" id="AGARAEX"/>
<name>C1N419_MICPC</name>
<accession>C1N419</accession>
<reference evidence="2 3" key="1">
    <citation type="journal article" date="2009" name="Science">
        <title>Green evolution and dynamic adaptations revealed by genomes of the marine picoeukaryotes Micromonas.</title>
        <authorList>
            <person name="Worden A.Z."/>
            <person name="Lee J.H."/>
            <person name="Mock T."/>
            <person name="Rouze P."/>
            <person name="Simmons M.P."/>
            <person name="Aerts A.L."/>
            <person name="Allen A.E."/>
            <person name="Cuvelier M.L."/>
            <person name="Derelle E."/>
            <person name="Everett M.V."/>
            <person name="Foulon E."/>
            <person name="Grimwood J."/>
            <person name="Gundlach H."/>
            <person name="Henrissat B."/>
            <person name="Napoli C."/>
            <person name="McDonald S.M."/>
            <person name="Parker M.S."/>
            <person name="Rombauts S."/>
            <person name="Salamov A."/>
            <person name="Von Dassow P."/>
            <person name="Badger J.H."/>
            <person name="Coutinho P.M."/>
            <person name="Demir E."/>
            <person name="Dubchak I."/>
            <person name="Gentemann C."/>
            <person name="Eikrem W."/>
            <person name="Gready J.E."/>
            <person name="John U."/>
            <person name="Lanier W."/>
            <person name="Lindquist E.A."/>
            <person name="Lucas S."/>
            <person name="Mayer K.F."/>
            <person name="Moreau H."/>
            <person name="Not F."/>
            <person name="Otillar R."/>
            <person name="Panaud O."/>
            <person name="Pangilinan J."/>
            <person name="Paulsen I."/>
            <person name="Piegu B."/>
            <person name="Poliakov A."/>
            <person name="Robbens S."/>
            <person name="Schmutz J."/>
            <person name="Toulza E."/>
            <person name="Wyss T."/>
            <person name="Zelensky A."/>
            <person name="Zhou K."/>
            <person name="Armbrust E.V."/>
            <person name="Bhattacharya D."/>
            <person name="Goodenough U.W."/>
            <person name="Van de Peer Y."/>
            <person name="Grigoriev I.V."/>
        </authorList>
    </citation>
    <scope>NUCLEOTIDE SEQUENCE [LARGE SCALE GENOMIC DNA]</scope>
    <source>
        <strain evidence="2 3">CCMP1545</strain>
    </source>
</reference>
<protein>
    <submittedName>
        <fullName evidence="2">Predicted protein</fullName>
    </submittedName>
</protein>